<sequence>MCLKGQFFSSHLIFNCGPIWAANQLPPGVSVLGESLQLPPCLAYLPSICIQVTAPGVSRPPSLPFPLWIPYEGLLCRIGCRLAKVWPIHLQRR</sequence>
<name>A0A9D3Y4U1_DREPO</name>
<keyword evidence="2" id="KW-1185">Reference proteome</keyword>
<proteinExistence type="predicted"/>
<dbReference type="Proteomes" id="UP000828390">
    <property type="component" value="Unassembled WGS sequence"/>
</dbReference>
<reference evidence="1" key="2">
    <citation type="submission" date="2020-11" db="EMBL/GenBank/DDBJ databases">
        <authorList>
            <person name="McCartney M.A."/>
            <person name="Auch B."/>
            <person name="Kono T."/>
            <person name="Mallez S."/>
            <person name="Becker A."/>
            <person name="Gohl D.M."/>
            <person name="Silverstein K.A.T."/>
            <person name="Koren S."/>
            <person name="Bechman K.B."/>
            <person name="Herman A."/>
            <person name="Abrahante J.E."/>
            <person name="Garbe J."/>
        </authorList>
    </citation>
    <scope>NUCLEOTIDE SEQUENCE</scope>
    <source>
        <strain evidence="1">Duluth1</strain>
        <tissue evidence="1">Whole animal</tissue>
    </source>
</reference>
<comment type="caution">
    <text evidence="1">The sequence shown here is derived from an EMBL/GenBank/DDBJ whole genome shotgun (WGS) entry which is preliminary data.</text>
</comment>
<evidence type="ECO:0000313" key="2">
    <source>
        <dbReference type="Proteomes" id="UP000828390"/>
    </source>
</evidence>
<accession>A0A9D3Y4U1</accession>
<evidence type="ECO:0000313" key="1">
    <source>
        <dbReference type="EMBL" id="KAH3692641.1"/>
    </source>
</evidence>
<dbReference type="EMBL" id="JAIWYP010000020">
    <property type="protein sequence ID" value="KAH3692641.1"/>
    <property type="molecule type" value="Genomic_DNA"/>
</dbReference>
<protein>
    <submittedName>
        <fullName evidence="1">Uncharacterized protein</fullName>
    </submittedName>
</protein>
<dbReference type="AlphaFoldDB" id="A0A9D3Y4U1"/>
<gene>
    <name evidence="1" type="ORF">DPMN_193795</name>
</gene>
<reference evidence="1" key="1">
    <citation type="journal article" date="2019" name="bioRxiv">
        <title>The Genome of the Zebra Mussel, Dreissena polymorpha: A Resource for Invasive Species Research.</title>
        <authorList>
            <person name="McCartney M.A."/>
            <person name="Auch B."/>
            <person name="Kono T."/>
            <person name="Mallez S."/>
            <person name="Zhang Y."/>
            <person name="Obille A."/>
            <person name="Becker A."/>
            <person name="Abrahante J.E."/>
            <person name="Garbe J."/>
            <person name="Badalamenti J.P."/>
            <person name="Herman A."/>
            <person name="Mangelson H."/>
            <person name="Liachko I."/>
            <person name="Sullivan S."/>
            <person name="Sone E.D."/>
            <person name="Koren S."/>
            <person name="Silverstein K.A.T."/>
            <person name="Beckman K.B."/>
            <person name="Gohl D.M."/>
        </authorList>
    </citation>
    <scope>NUCLEOTIDE SEQUENCE</scope>
    <source>
        <strain evidence="1">Duluth1</strain>
        <tissue evidence="1">Whole animal</tissue>
    </source>
</reference>
<organism evidence="1 2">
    <name type="scientific">Dreissena polymorpha</name>
    <name type="common">Zebra mussel</name>
    <name type="synonym">Mytilus polymorpha</name>
    <dbReference type="NCBI Taxonomy" id="45954"/>
    <lineage>
        <taxon>Eukaryota</taxon>
        <taxon>Metazoa</taxon>
        <taxon>Spiralia</taxon>
        <taxon>Lophotrochozoa</taxon>
        <taxon>Mollusca</taxon>
        <taxon>Bivalvia</taxon>
        <taxon>Autobranchia</taxon>
        <taxon>Heteroconchia</taxon>
        <taxon>Euheterodonta</taxon>
        <taxon>Imparidentia</taxon>
        <taxon>Neoheterodontei</taxon>
        <taxon>Myida</taxon>
        <taxon>Dreissenoidea</taxon>
        <taxon>Dreissenidae</taxon>
        <taxon>Dreissena</taxon>
    </lineage>
</organism>